<evidence type="ECO:0000313" key="4">
    <source>
        <dbReference type="Proteomes" id="UP001652564"/>
    </source>
</evidence>
<organism evidence="3 4">
    <name type="scientific">Albidovulum litorale</name>
    <dbReference type="NCBI Taxonomy" id="2984134"/>
    <lineage>
        <taxon>Bacteria</taxon>
        <taxon>Pseudomonadati</taxon>
        <taxon>Pseudomonadota</taxon>
        <taxon>Alphaproteobacteria</taxon>
        <taxon>Rhodobacterales</taxon>
        <taxon>Paracoccaceae</taxon>
        <taxon>Albidovulum</taxon>
    </lineage>
</organism>
<dbReference type="Pfam" id="PF01471">
    <property type="entry name" value="PG_binding_1"/>
    <property type="match status" value="1"/>
</dbReference>
<dbReference type="Gene3D" id="1.10.101.10">
    <property type="entry name" value="PGBD-like superfamily/PGBD"/>
    <property type="match status" value="1"/>
</dbReference>
<dbReference type="SUPFAM" id="SSF50494">
    <property type="entry name" value="Trypsin-like serine proteases"/>
    <property type="match status" value="1"/>
</dbReference>
<sequence>MRFTGLVAGFLMMIAAVAAEAQETWVQIEAQPSLREGEERARAYSGVFPNVNGFAMTTGWYAVVLGPFTPEEAERQLFLLKSERLIPADSYIATGSRFGSQFWPVGGTAALPQPEAPAVDTLTATQPSALPDETPNEARRSEALLLAEERRALQEALQWEGFYTGAIDGAFGAGTRRSMGAWQAAKGYEASGILTTAQRAELMAAYQVDLAAIGLETVTEDEAGIEIALPLALISFDRYQPPFVHYGEKDGSGFRALLISQKGDQATLSGLYDIMQTLEIVPVSGDRQLNATSFVLTGQNDRLQSYSQAELAGGTIKGFTLVWPAAEADRAARVVEAMKASFRSLGDTALDEGLGTPLAEDHAKLMSGLEIRRPALSRSGFYLDGTGLVATTDEVIAECRRLTLDGGIEADTVLHDAATGLAVLKPRTSLAPRARATLSSGRINSEIAVAGFSYQDALDTAVMSFGTLADTRGLGGEEQLTRLSVRTLDGDAGGPVLDATGAVVGMLLPRDKDGSRVLPEDVGLALDGTTIRAALAGAGLVAEPVAETASTAALAPEDLTMLGRDMTVLVSCWN</sequence>
<dbReference type="InterPro" id="IPR043504">
    <property type="entry name" value="Peptidase_S1_PA_chymotrypsin"/>
</dbReference>
<protein>
    <submittedName>
        <fullName evidence="3">Serine protease</fullName>
    </submittedName>
</protein>
<dbReference type="EMBL" id="JAOWKZ010000003">
    <property type="protein sequence ID" value="MCV2873590.1"/>
    <property type="molecule type" value="Genomic_DNA"/>
</dbReference>
<feature type="chain" id="PRO_5046310988" evidence="1">
    <location>
        <begin position="22"/>
        <end position="574"/>
    </location>
</feature>
<dbReference type="RefSeq" id="WP_263740792.1">
    <property type="nucleotide sequence ID" value="NZ_JAOWKZ010000003.1"/>
</dbReference>
<dbReference type="InterPro" id="IPR009003">
    <property type="entry name" value="Peptidase_S1_PA"/>
</dbReference>
<accession>A0ABT2ZR07</accession>
<feature type="signal peptide" evidence="1">
    <location>
        <begin position="1"/>
        <end position="21"/>
    </location>
</feature>
<proteinExistence type="predicted"/>
<dbReference type="SUPFAM" id="SSF47090">
    <property type="entry name" value="PGBD-like"/>
    <property type="match status" value="1"/>
</dbReference>
<dbReference type="InterPro" id="IPR002477">
    <property type="entry name" value="Peptidoglycan-bd-like"/>
</dbReference>
<keyword evidence="3" id="KW-0645">Protease</keyword>
<dbReference type="Pfam" id="PF13365">
    <property type="entry name" value="Trypsin_2"/>
    <property type="match status" value="1"/>
</dbReference>
<reference evidence="3 4" key="1">
    <citation type="submission" date="2022-10" db="EMBL/GenBank/DDBJ databases">
        <title>Defluviimonas sp. nov., isolated from ocean surface sediments.</title>
        <authorList>
            <person name="He W."/>
            <person name="Wang L."/>
            <person name="Zhang D.-F."/>
        </authorList>
    </citation>
    <scope>NUCLEOTIDE SEQUENCE [LARGE SCALE GENOMIC DNA]</scope>
    <source>
        <strain evidence="3 4">WL0050</strain>
    </source>
</reference>
<dbReference type="GO" id="GO:0006508">
    <property type="term" value="P:proteolysis"/>
    <property type="evidence" value="ECO:0007669"/>
    <property type="project" value="UniProtKB-KW"/>
</dbReference>
<keyword evidence="1" id="KW-0732">Signal</keyword>
<dbReference type="InterPro" id="IPR036366">
    <property type="entry name" value="PGBDSf"/>
</dbReference>
<gene>
    <name evidence="3" type="ORF">OEZ71_14910</name>
</gene>
<feature type="domain" description="Peptidoglycan binding-like" evidence="2">
    <location>
        <begin position="148"/>
        <end position="200"/>
    </location>
</feature>
<evidence type="ECO:0000256" key="1">
    <source>
        <dbReference type="SAM" id="SignalP"/>
    </source>
</evidence>
<dbReference type="GO" id="GO:0008233">
    <property type="term" value="F:peptidase activity"/>
    <property type="evidence" value="ECO:0007669"/>
    <property type="project" value="UniProtKB-KW"/>
</dbReference>
<evidence type="ECO:0000259" key="2">
    <source>
        <dbReference type="Pfam" id="PF01471"/>
    </source>
</evidence>
<comment type="caution">
    <text evidence="3">The sequence shown here is derived from an EMBL/GenBank/DDBJ whole genome shotgun (WGS) entry which is preliminary data.</text>
</comment>
<keyword evidence="3" id="KW-0378">Hydrolase</keyword>
<keyword evidence="4" id="KW-1185">Reference proteome</keyword>
<evidence type="ECO:0000313" key="3">
    <source>
        <dbReference type="EMBL" id="MCV2873590.1"/>
    </source>
</evidence>
<dbReference type="Proteomes" id="UP001652564">
    <property type="component" value="Unassembled WGS sequence"/>
</dbReference>
<dbReference type="Gene3D" id="2.40.10.10">
    <property type="entry name" value="Trypsin-like serine proteases"/>
    <property type="match status" value="2"/>
</dbReference>
<name>A0ABT2ZR07_9RHOB</name>
<dbReference type="InterPro" id="IPR036365">
    <property type="entry name" value="PGBD-like_sf"/>
</dbReference>